<protein>
    <recommendedName>
        <fullName evidence="2">non-specific serine/threonine protein kinase</fullName>
        <ecNumber evidence="2">2.7.11.1</ecNumber>
    </recommendedName>
</protein>
<comment type="catalytic activity">
    <reaction evidence="10">
        <text>L-seryl-[protein] + ATP = O-phospho-L-seryl-[protein] + ADP + H(+)</text>
        <dbReference type="Rhea" id="RHEA:17989"/>
        <dbReference type="Rhea" id="RHEA-COMP:9863"/>
        <dbReference type="Rhea" id="RHEA-COMP:11604"/>
        <dbReference type="ChEBI" id="CHEBI:15378"/>
        <dbReference type="ChEBI" id="CHEBI:29999"/>
        <dbReference type="ChEBI" id="CHEBI:30616"/>
        <dbReference type="ChEBI" id="CHEBI:83421"/>
        <dbReference type="ChEBI" id="CHEBI:456216"/>
        <dbReference type="EC" id="2.7.11.1"/>
    </reaction>
</comment>
<feature type="domain" description="Protein kinase" evidence="11">
    <location>
        <begin position="1"/>
        <end position="208"/>
    </location>
</feature>
<evidence type="ECO:0000256" key="3">
    <source>
        <dbReference type="ARBA" id="ARBA00022527"/>
    </source>
</evidence>
<dbReference type="NCBIfam" id="NF011463">
    <property type="entry name" value="PRK14879.1-4"/>
    <property type="match status" value="1"/>
</dbReference>
<dbReference type="Gene3D" id="3.30.200.20">
    <property type="entry name" value="Phosphorylase Kinase, domain 1"/>
    <property type="match status" value="1"/>
</dbReference>
<dbReference type="Proteomes" id="UP000007812">
    <property type="component" value="Chromosome"/>
</dbReference>
<dbReference type="HOGENOM" id="CLU_063953_2_0_2"/>
<dbReference type="InterPro" id="IPR022495">
    <property type="entry name" value="Bud32"/>
</dbReference>
<dbReference type="SUPFAM" id="SSF56112">
    <property type="entry name" value="Protein kinase-like (PK-like)"/>
    <property type="match status" value="1"/>
</dbReference>
<evidence type="ECO:0000313" key="12">
    <source>
        <dbReference type="EMBL" id="AEB94193.1"/>
    </source>
</evidence>
<dbReference type="PROSITE" id="PS00109">
    <property type="entry name" value="PROTEIN_KINASE_TYR"/>
    <property type="match status" value="1"/>
</dbReference>
<evidence type="ECO:0000256" key="9">
    <source>
        <dbReference type="ARBA" id="ARBA00047899"/>
    </source>
</evidence>
<dbReference type="InterPro" id="IPR008266">
    <property type="entry name" value="Tyr_kinase_AS"/>
</dbReference>
<evidence type="ECO:0000256" key="10">
    <source>
        <dbReference type="ARBA" id="ARBA00048679"/>
    </source>
</evidence>
<dbReference type="Pfam" id="PF01163">
    <property type="entry name" value="RIO1"/>
    <property type="match status" value="1"/>
</dbReference>
<evidence type="ECO:0000256" key="1">
    <source>
        <dbReference type="ARBA" id="ARBA00010630"/>
    </source>
</evidence>
<dbReference type="KEGG" id="mcn:Mcup_0083"/>
<proteinExistence type="inferred from homology"/>
<dbReference type="InterPro" id="IPR018934">
    <property type="entry name" value="RIO_dom"/>
</dbReference>
<dbReference type="NCBIfam" id="NF011460">
    <property type="entry name" value="PRK14879.1-1"/>
    <property type="match status" value="1"/>
</dbReference>
<evidence type="ECO:0000256" key="7">
    <source>
        <dbReference type="ARBA" id="ARBA00022777"/>
    </source>
</evidence>
<dbReference type="Gene3D" id="1.10.510.10">
    <property type="entry name" value="Transferase(Phosphotransferase) domain 1"/>
    <property type="match status" value="1"/>
</dbReference>
<dbReference type="PROSITE" id="PS50011">
    <property type="entry name" value="PROTEIN_KINASE_DOM"/>
    <property type="match status" value="1"/>
</dbReference>
<dbReference type="InterPro" id="IPR011009">
    <property type="entry name" value="Kinase-like_dom_sf"/>
</dbReference>
<dbReference type="AlphaFoldDB" id="F4FXZ5"/>
<evidence type="ECO:0000256" key="8">
    <source>
        <dbReference type="ARBA" id="ARBA00022840"/>
    </source>
</evidence>
<evidence type="ECO:0000259" key="11">
    <source>
        <dbReference type="PROSITE" id="PS50011"/>
    </source>
</evidence>
<dbReference type="GO" id="GO:0008033">
    <property type="term" value="P:tRNA processing"/>
    <property type="evidence" value="ECO:0007669"/>
    <property type="project" value="UniProtKB-KW"/>
</dbReference>
<dbReference type="PANTHER" id="PTHR12209:SF0">
    <property type="entry name" value="EKC_KEOPS COMPLEX SUBUNIT TP53RK"/>
    <property type="match status" value="1"/>
</dbReference>
<keyword evidence="8" id="KW-0067">ATP-binding</keyword>
<dbReference type="EMBL" id="CP002656">
    <property type="protein sequence ID" value="AEB94193.1"/>
    <property type="molecule type" value="Genomic_DNA"/>
</dbReference>
<keyword evidence="4" id="KW-0808">Transferase</keyword>
<reference evidence="12 13" key="1">
    <citation type="journal article" date="2011" name="J. Bacteriol.">
        <title>Complete genome sequence of Metallosphaera cuprina, a metal sulfide-oxidizing archaeon from a hot spring.</title>
        <authorList>
            <person name="Liu L.J."/>
            <person name="You X.Y."/>
            <person name="Zheng H."/>
            <person name="Wang S."/>
            <person name="Jiang C.Y."/>
            <person name="Liu S.J."/>
        </authorList>
    </citation>
    <scope>NUCLEOTIDE SEQUENCE [LARGE SCALE GENOMIC DNA]</scope>
    <source>
        <strain evidence="12 13">Ar-4</strain>
    </source>
</reference>
<organism evidence="12 13">
    <name type="scientific">Metallosphaera cuprina (strain Ar-4)</name>
    <dbReference type="NCBI Taxonomy" id="1006006"/>
    <lineage>
        <taxon>Archaea</taxon>
        <taxon>Thermoproteota</taxon>
        <taxon>Thermoprotei</taxon>
        <taxon>Sulfolobales</taxon>
        <taxon>Sulfolobaceae</taxon>
        <taxon>Metallosphaera</taxon>
    </lineage>
</organism>
<dbReference type="NCBIfam" id="NF011462">
    <property type="entry name" value="PRK14879.1-3"/>
    <property type="match status" value="1"/>
</dbReference>
<comment type="catalytic activity">
    <reaction evidence="9">
        <text>L-threonyl-[protein] + ATP = O-phospho-L-threonyl-[protein] + ADP + H(+)</text>
        <dbReference type="Rhea" id="RHEA:46608"/>
        <dbReference type="Rhea" id="RHEA-COMP:11060"/>
        <dbReference type="Rhea" id="RHEA-COMP:11605"/>
        <dbReference type="ChEBI" id="CHEBI:15378"/>
        <dbReference type="ChEBI" id="CHEBI:30013"/>
        <dbReference type="ChEBI" id="CHEBI:30616"/>
        <dbReference type="ChEBI" id="CHEBI:61977"/>
        <dbReference type="ChEBI" id="CHEBI:456216"/>
        <dbReference type="EC" id="2.7.11.1"/>
    </reaction>
</comment>
<evidence type="ECO:0000256" key="6">
    <source>
        <dbReference type="ARBA" id="ARBA00022741"/>
    </source>
</evidence>
<dbReference type="eggNOG" id="arCOG01185">
    <property type="taxonomic scope" value="Archaea"/>
</dbReference>
<keyword evidence="7 12" id="KW-0418">Kinase</keyword>
<dbReference type="NCBIfam" id="TIGR03724">
    <property type="entry name" value="arch_bud32"/>
    <property type="match status" value="1"/>
</dbReference>
<name>F4FXZ5_METCR</name>
<dbReference type="GO" id="GO:0005524">
    <property type="term" value="F:ATP binding"/>
    <property type="evidence" value="ECO:0007669"/>
    <property type="project" value="UniProtKB-KW"/>
</dbReference>
<accession>F4FXZ5</accession>
<evidence type="ECO:0000256" key="4">
    <source>
        <dbReference type="ARBA" id="ARBA00022679"/>
    </source>
</evidence>
<keyword evidence="5" id="KW-0819">tRNA processing</keyword>
<dbReference type="GO" id="GO:0004674">
    <property type="term" value="F:protein serine/threonine kinase activity"/>
    <property type="evidence" value="ECO:0007669"/>
    <property type="project" value="UniProtKB-KW"/>
</dbReference>
<comment type="similarity">
    <text evidence="1">Belongs to the protein kinase superfamily. BUD32 family.</text>
</comment>
<dbReference type="PANTHER" id="PTHR12209">
    <property type="entry name" value="NON-SPECIFIC SERINE/THREONINE PROTEIN KINASE"/>
    <property type="match status" value="1"/>
</dbReference>
<dbReference type="InterPro" id="IPR000719">
    <property type="entry name" value="Prot_kinase_dom"/>
</dbReference>
<dbReference type="PATRIC" id="fig|1006006.8.peg.83"/>
<evidence type="ECO:0000256" key="2">
    <source>
        <dbReference type="ARBA" id="ARBA00012513"/>
    </source>
</evidence>
<evidence type="ECO:0000313" key="13">
    <source>
        <dbReference type="Proteomes" id="UP000007812"/>
    </source>
</evidence>
<evidence type="ECO:0000256" key="5">
    <source>
        <dbReference type="ARBA" id="ARBA00022694"/>
    </source>
</evidence>
<dbReference type="GO" id="GO:0005829">
    <property type="term" value="C:cytosol"/>
    <property type="evidence" value="ECO:0007669"/>
    <property type="project" value="TreeGrafter"/>
</dbReference>
<gene>
    <name evidence="12" type="ordered locus">Mcup_0083</name>
</gene>
<dbReference type="EC" id="2.7.11.1" evidence="2"/>
<keyword evidence="13" id="KW-1185">Reference proteome</keyword>
<keyword evidence="3 12" id="KW-0723">Serine/threonine-protein kinase</keyword>
<sequence length="208" mass="23927">MIKKGSESLVYYGRFQGIKSVYKVRISKPYRNPDLDRKINRERTASEAKVMFAALSSGVNTPAILYVNPDSFTIVMEYLEGPTVKEIAERGSLDIFKEIGFMTGKMHLNGIIHGDLTTNNLILHDGEVFFIDFGLSKRSRDLEDIATEIHVFLRSLESVHVQIRDNAFSLFLEGYDEATKMRDEVLKKVEEIRLRGRYVDERRSKSRN</sequence>
<keyword evidence="6" id="KW-0547">Nucleotide-binding</keyword>
<dbReference type="STRING" id="1006006.Mcup_0083"/>